<dbReference type="AlphaFoldDB" id="A0A0S7WMM2"/>
<dbReference type="EMBL" id="LIZS01000120">
    <property type="protein sequence ID" value="KPJ51409.1"/>
    <property type="molecule type" value="Genomic_DNA"/>
</dbReference>
<reference evidence="1 2" key="1">
    <citation type="journal article" date="2015" name="Microbiome">
        <title>Genomic resolution of linkages in carbon, nitrogen, and sulfur cycling among widespread estuary sediment bacteria.</title>
        <authorList>
            <person name="Baker B.J."/>
            <person name="Lazar C.S."/>
            <person name="Teske A.P."/>
            <person name="Dick G.J."/>
        </authorList>
    </citation>
    <scope>NUCLEOTIDE SEQUENCE [LARGE SCALE GENOMIC DNA]</scope>
    <source>
        <strain evidence="1">DG_24</strain>
    </source>
</reference>
<sequence>MRSSKRAIDFAMRTKAIASYWARRTSVVTMILSKYPMNLPARATPGSSVWGIFRCRQSRPTSQPPPQMLTAYEMTVTGITYQRFMLGFLTFQG</sequence>
<dbReference type="STRING" id="1703770.AMJ39_09840"/>
<accession>A0A0S7WMM2</accession>
<proteinExistence type="predicted"/>
<dbReference type="Proteomes" id="UP000052008">
    <property type="component" value="Unassembled WGS sequence"/>
</dbReference>
<gene>
    <name evidence="1" type="ORF">AMJ39_09840</name>
</gene>
<evidence type="ECO:0000313" key="2">
    <source>
        <dbReference type="Proteomes" id="UP000052008"/>
    </source>
</evidence>
<organism evidence="1 2">
    <name type="scientific">candidate division TA06 bacterium DG_24</name>
    <dbReference type="NCBI Taxonomy" id="1703770"/>
    <lineage>
        <taxon>Bacteria</taxon>
        <taxon>Bacteria division TA06</taxon>
    </lineage>
</organism>
<comment type="caution">
    <text evidence="1">The sequence shown here is derived from an EMBL/GenBank/DDBJ whole genome shotgun (WGS) entry which is preliminary data.</text>
</comment>
<name>A0A0S7WMM2_UNCT6</name>
<protein>
    <submittedName>
        <fullName evidence="1">Uncharacterized protein</fullName>
    </submittedName>
</protein>
<evidence type="ECO:0000313" key="1">
    <source>
        <dbReference type="EMBL" id="KPJ51409.1"/>
    </source>
</evidence>